<dbReference type="PANTHER" id="PTHR46732">
    <property type="entry name" value="ATP-DEPENDENT PROTEASE LA (LON) DOMAIN PROTEIN"/>
    <property type="match status" value="1"/>
</dbReference>
<protein>
    <recommendedName>
        <fullName evidence="1">Lon N-terminal domain-containing protein</fullName>
    </recommendedName>
</protein>
<dbReference type="SUPFAM" id="SSF88697">
    <property type="entry name" value="PUA domain-like"/>
    <property type="match status" value="1"/>
</dbReference>
<dbReference type="Gene3D" id="1.20.58.1480">
    <property type="match status" value="1"/>
</dbReference>
<reference evidence="3" key="1">
    <citation type="journal article" date="2022" name="Int. J. Syst. Evol. Microbiol.">
        <title>Anaeromyxobacter oryzae sp. nov., Anaeromyxobacter diazotrophicus sp. nov. and Anaeromyxobacter paludicola sp. nov., isolated from paddy soils.</title>
        <authorList>
            <person name="Itoh H."/>
            <person name="Xu Z."/>
            <person name="Mise K."/>
            <person name="Masuda Y."/>
            <person name="Ushijima N."/>
            <person name="Hayakawa C."/>
            <person name="Shiratori Y."/>
            <person name="Senoo K."/>
        </authorList>
    </citation>
    <scope>NUCLEOTIDE SEQUENCE [LARGE SCALE GENOMIC DNA]</scope>
    <source>
        <strain evidence="3">Red630</strain>
    </source>
</reference>
<dbReference type="RefSeq" id="WP_248341940.1">
    <property type="nucleotide sequence ID" value="NZ_AP025592.1"/>
</dbReference>
<organism evidence="2 3">
    <name type="scientific">Anaeromyxobacter paludicola</name>
    <dbReference type="NCBI Taxonomy" id="2918171"/>
    <lineage>
        <taxon>Bacteria</taxon>
        <taxon>Pseudomonadati</taxon>
        <taxon>Myxococcota</taxon>
        <taxon>Myxococcia</taxon>
        <taxon>Myxococcales</taxon>
        <taxon>Cystobacterineae</taxon>
        <taxon>Anaeromyxobacteraceae</taxon>
        <taxon>Anaeromyxobacter</taxon>
    </lineage>
</organism>
<dbReference type="PROSITE" id="PS51787">
    <property type="entry name" value="LON_N"/>
    <property type="match status" value="1"/>
</dbReference>
<dbReference type="InterPro" id="IPR015947">
    <property type="entry name" value="PUA-like_sf"/>
</dbReference>
<accession>A0ABN6N8U8</accession>
<feature type="domain" description="Lon N-terminal" evidence="1">
    <location>
        <begin position="24"/>
        <end position="223"/>
    </location>
</feature>
<dbReference type="SMART" id="SM00464">
    <property type="entry name" value="LON"/>
    <property type="match status" value="1"/>
</dbReference>
<dbReference type="Proteomes" id="UP001162734">
    <property type="component" value="Chromosome"/>
</dbReference>
<sequence length="234" mass="25054">MSKEVPGRSAQELRALLAQASGALKVFPLHGVAVLPGTPTPFHIFEPRYRELTRAALFGDRLLAVANLEQPGTELDPRPSLRAIAGACVIEEDELLDDGRYDLLTRGLARVRLLEELETGRPYREFRVQVLDDVLPAGGAVALRGEVTALEQCVLELASLLPPESGAAQLAEAAAGLAHHPGALADLVAAAVVSEAAARVRVLEELRVERRLELVTQEVASVILMLSRGRSPSA</sequence>
<proteinExistence type="predicted"/>
<dbReference type="InterPro" id="IPR046336">
    <property type="entry name" value="Lon_prtase_N_sf"/>
</dbReference>
<dbReference type="PANTHER" id="PTHR46732:SF8">
    <property type="entry name" value="ATP-DEPENDENT PROTEASE LA (LON) DOMAIN PROTEIN"/>
    <property type="match status" value="1"/>
</dbReference>
<name>A0ABN6N8U8_9BACT</name>
<evidence type="ECO:0000259" key="1">
    <source>
        <dbReference type="PROSITE" id="PS51787"/>
    </source>
</evidence>
<gene>
    <name evidence="2" type="ORF">AMPC_27780</name>
</gene>
<keyword evidence="3" id="KW-1185">Reference proteome</keyword>
<dbReference type="EMBL" id="AP025592">
    <property type="protein sequence ID" value="BDG09665.1"/>
    <property type="molecule type" value="Genomic_DNA"/>
</dbReference>
<dbReference type="InterPro" id="IPR003111">
    <property type="entry name" value="Lon_prtase_N"/>
</dbReference>
<evidence type="ECO:0000313" key="2">
    <source>
        <dbReference type="EMBL" id="BDG09665.1"/>
    </source>
</evidence>
<evidence type="ECO:0000313" key="3">
    <source>
        <dbReference type="Proteomes" id="UP001162734"/>
    </source>
</evidence>
<dbReference type="Pfam" id="PF02190">
    <property type="entry name" value="LON_substr_bdg"/>
    <property type="match status" value="1"/>
</dbReference>
<dbReference type="Gene3D" id="2.30.130.40">
    <property type="entry name" value="LON domain-like"/>
    <property type="match status" value="1"/>
</dbReference>